<comment type="caution">
    <text evidence="2">The sequence shown here is derived from an EMBL/GenBank/DDBJ whole genome shotgun (WGS) entry which is preliminary data.</text>
</comment>
<keyword evidence="3" id="KW-1185">Reference proteome</keyword>
<dbReference type="RefSeq" id="WP_189487860.1">
    <property type="nucleotide sequence ID" value="NZ_BMZO01000002.1"/>
</dbReference>
<reference evidence="2" key="2">
    <citation type="submission" date="2020-09" db="EMBL/GenBank/DDBJ databases">
        <authorList>
            <person name="Sun Q."/>
            <person name="Kim S."/>
        </authorList>
    </citation>
    <scope>NUCLEOTIDE SEQUENCE</scope>
    <source>
        <strain evidence="2">KCTC 42097</strain>
    </source>
</reference>
<reference evidence="2" key="1">
    <citation type="journal article" date="2014" name="Int. J. Syst. Evol. Microbiol.">
        <title>Complete genome sequence of Corynebacterium casei LMG S-19264T (=DSM 44701T), isolated from a smear-ripened cheese.</title>
        <authorList>
            <consortium name="US DOE Joint Genome Institute (JGI-PGF)"/>
            <person name="Walter F."/>
            <person name="Albersmeier A."/>
            <person name="Kalinowski J."/>
            <person name="Ruckert C."/>
        </authorList>
    </citation>
    <scope>NUCLEOTIDE SEQUENCE</scope>
    <source>
        <strain evidence="2">KCTC 42097</strain>
    </source>
</reference>
<dbReference type="PANTHER" id="PTHR10094">
    <property type="entry name" value="STEROL CARRIER PROTEIN 2 SCP-2 FAMILY PROTEIN"/>
    <property type="match status" value="1"/>
</dbReference>
<name>A0A8J3DGF0_9HYPH</name>
<accession>A0A8J3DGF0</accession>
<protein>
    <submittedName>
        <fullName evidence="2">Sterol-binding protein</fullName>
    </submittedName>
</protein>
<dbReference type="PANTHER" id="PTHR10094:SF25">
    <property type="entry name" value="SCP2 STEROL-BINDING DOMAIN-CONTAINING PROTEIN 1"/>
    <property type="match status" value="1"/>
</dbReference>
<dbReference type="InterPro" id="IPR003033">
    <property type="entry name" value="SCP2_sterol-bd_dom"/>
</dbReference>
<evidence type="ECO:0000313" key="2">
    <source>
        <dbReference type="EMBL" id="GHC64414.1"/>
    </source>
</evidence>
<proteinExistence type="predicted"/>
<dbReference type="AlphaFoldDB" id="A0A8J3DGF0"/>
<dbReference type="EMBL" id="BMZO01000002">
    <property type="protein sequence ID" value="GHC64414.1"/>
    <property type="molecule type" value="Genomic_DNA"/>
</dbReference>
<gene>
    <name evidence="2" type="ORF">GCM10010136_06350</name>
</gene>
<organism evidence="2 3">
    <name type="scientific">Limoniibacter endophyticus</name>
    <dbReference type="NCBI Taxonomy" id="1565040"/>
    <lineage>
        <taxon>Bacteria</taxon>
        <taxon>Pseudomonadati</taxon>
        <taxon>Pseudomonadota</taxon>
        <taxon>Alphaproteobacteria</taxon>
        <taxon>Hyphomicrobiales</taxon>
        <taxon>Bartonellaceae</taxon>
        <taxon>Limoniibacter</taxon>
    </lineage>
</organism>
<dbReference type="Gene3D" id="3.30.1050.10">
    <property type="entry name" value="SCP2 sterol-binding domain"/>
    <property type="match status" value="1"/>
</dbReference>
<feature type="domain" description="SCP2" evidence="1">
    <location>
        <begin position="10"/>
        <end position="93"/>
    </location>
</feature>
<dbReference type="Pfam" id="PF02036">
    <property type="entry name" value="SCP2"/>
    <property type="match status" value="1"/>
</dbReference>
<dbReference type="SUPFAM" id="SSF55718">
    <property type="entry name" value="SCP-like"/>
    <property type="match status" value="1"/>
</dbReference>
<dbReference type="GO" id="GO:0005829">
    <property type="term" value="C:cytosol"/>
    <property type="evidence" value="ECO:0007669"/>
    <property type="project" value="TreeGrafter"/>
</dbReference>
<evidence type="ECO:0000259" key="1">
    <source>
        <dbReference type="Pfam" id="PF02036"/>
    </source>
</evidence>
<evidence type="ECO:0000313" key="3">
    <source>
        <dbReference type="Proteomes" id="UP000641137"/>
    </source>
</evidence>
<sequence>MSIETLASQIQSKLDGSGFSRNVKLDLGSDGVIVLDGEVVSTENSDADCLIEVSKDNLEKIVAGDLNPTTAAMTGKMKIKGDMSAAMALAGVL</sequence>
<dbReference type="Proteomes" id="UP000641137">
    <property type="component" value="Unassembled WGS sequence"/>
</dbReference>
<dbReference type="InterPro" id="IPR036527">
    <property type="entry name" value="SCP2_sterol-bd_dom_sf"/>
</dbReference>